<dbReference type="Proteomes" id="UP000790787">
    <property type="component" value="Chromosome 24"/>
</dbReference>
<keyword evidence="1" id="KW-1185">Reference proteome</keyword>
<gene>
    <name evidence="2" type="primary">LOC142178073</name>
</gene>
<organism evidence="1 2">
    <name type="scientific">Nicotiana tabacum</name>
    <name type="common">Common tobacco</name>
    <dbReference type="NCBI Taxonomy" id="4097"/>
    <lineage>
        <taxon>Eukaryota</taxon>
        <taxon>Viridiplantae</taxon>
        <taxon>Streptophyta</taxon>
        <taxon>Embryophyta</taxon>
        <taxon>Tracheophyta</taxon>
        <taxon>Spermatophyta</taxon>
        <taxon>Magnoliopsida</taxon>
        <taxon>eudicotyledons</taxon>
        <taxon>Gunneridae</taxon>
        <taxon>Pentapetalae</taxon>
        <taxon>asterids</taxon>
        <taxon>lamiids</taxon>
        <taxon>Solanales</taxon>
        <taxon>Solanaceae</taxon>
        <taxon>Nicotianoideae</taxon>
        <taxon>Nicotianeae</taxon>
        <taxon>Nicotiana</taxon>
    </lineage>
</organism>
<evidence type="ECO:0000313" key="2">
    <source>
        <dbReference type="RefSeq" id="XP_075103500.1"/>
    </source>
</evidence>
<proteinExistence type="predicted"/>
<evidence type="ECO:0000313" key="1">
    <source>
        <dbReference type="Proteomes" id="UP000790787"/>
    </source>
</evidence>
<accession>A0AC58U1Z7</accession>
<name>A0AC58U1Z7_TOBAC</name>
<reference evidence="1" key="1">
    <citation type="journal article" date="2014" name="Nat. Commun.">
        <title>The tobacco genome sequence and its comparison with those of tomato and potato.</title>
        <authorList>
            <person name="Sierro N."/>
            <person name="Battey J.N."/>
            <person name="Ouadi S."/>
            <person name="Bakaher N."/>
            <person name="Bovet L."/>
            <person name="Willig A."/>
            <person name="Goepfert S."/>
            <person name="Peitsch M.C."/>
            <person name="Ivanov N.V."/>
        </authorList>
    </citation>
    <scope>NUCLEOTIDE SEQUENCE [LARGE SCALE GENOMIC DNA]</scope>
</reference>
<protein>
    <submittedName>
        <fullName evidence="2">Uncharacterized protein LOC142178073</fullName>
    </submittedName>
</protein>
<sequence>MVTSWVLNSLSKDIADSVEYANDAVELWTELEDRYKQTNGAILYQIQKEINDLTQRDLDITNYYTKMKKLWKELSNLSMKVQCNCQCNCGAKEKLYKAEQDRRLIQFLMGLNEIYTIGNTNSNTQGNANFRINYRANNQSIGGRTSRPFGDYCKTIGHTRDRYYKLHGYPQNYTLGPSINTKGKYFMANAHVAPTEELSVKEDGSILQDKQHNMATIGITKEQYGQLVNLLQHLQGTNGEDSDDTHLSNGAVNFAGIMACSFSVSHGNSHCKCFRTMSDTWIVDSGASRHLTYNKSIFLEIRPLYYPLLVALSNGYKVKVTEIGSVALTSQITLHKVLFVPAFKFNLIFISSMTTHLNSLIAFTASSCLLQDLSMKRPLVIGKIKGGLYLLCSHCLDNGSSISNIYVTSTLLPHYDVNTLQCQFL</sequence>
<reference evidence="2" key="2">
    <citation type="submission" date="2025-08" db="UniProtKB">
        <authorList>
            <consortium name="RefSeq"/>
        </authorList>
    </citation>
    <scope>IDENTIFICATION</scope>
    <source>
        <tissue evidence="2">Leaf</tissue>
    </source>
</reference>
<dbReference type="RefSeq" id="XP_075103500.1">
    <property type="nucleotide sequence ID" value="XM_075247399.1"/>
</dbReference>